<dbReference type="GO" id="GO:0005886">
    <property type="term" value="C:plasma membrane"/>
    <property type="evidence" value="ECO:0007669"/>
    <property type="project" value="UniProtKB-SubCell"/>
</dbReference>
<keyword evidence="6" id="KW-0479">Metal-binding</keyword>
<evidence type="ECO:0000256" key="4">
    <source>
        <dbReference type="ARBA" id="ARBA00022475"/>
    </source>
</evidence>
<dbReference type="AlphaFoldDB" id="A0A9Q0R6M2"/>
<gene>
    <name evidence="12" type="ORF">M0811_11722</name>
</gene>
<dbReference type="FunFam" id="2.60.40.150:FF:000042">
    <property type="entry name" value="Copine 3"/>
    <property type="match status" value="1"/>
</dbReference>
<dbReference type="GO" id="GO:0005634">
    <property type="term" value="C:nucleus"/>
    <property type="evidence" value="ECO:0007669"/>
    <property type="project" value="UniProtKB-SubCell"/>
</dbReference>
<dbReference type="GO" id="GO:0046872">
    <property type="term" value="F:metal ion binding"/>
    <property type="evidence" value="ECO:0007669"/>
    <property type="project" value="UniProtKB-KW"/>
</dbReference>
<evidence type="ECO:0000256" key="6">
    <source>
        <dbReference type="ARBA" id="ARBA00022723"/>
    </source>
</evidence>
<dbReference type="Pfam" id="PF00168">
    <property type="entry name" value="C2"/>
    <property type="match status" value="2"/>
</dbReference>
<dbReference type="CDD" id="cd04048">
    <property type="entry name" value="C2A_Copine"/>
    <property type="match status" value="1"/>
</dbReference>
<keyword evidence="7" id="KW-0677">Repeat</keyword>
<dbReference type="Gene3D" id="2.60.40.150">
    <property type="entry name" value="C2 domain"/>
    <property type="match status" value="2"/>
</dbReference>
<dbReference type="SMART" id="SM00239">
    <property type="entry name" value="C2"/>
    <property type="match status" value="2"/>
</dbReference>
<dbReference type="InterPro" id="IPR010734">
    <property type="entry name" value="Copine_C"/>
</dbReference>
<dbReference type="InterPro" id="IPR037768">
    <property type="entry name" value="C2B_Copine"/>
</dbReference>
<dbReference type="GO" id="GO:0005737">
    <property type="term" value="C:cytoplasm"/>
    <property type="evidence" value="ECO:0007669"/>
    <property type="project" value="UniProtKB-SubCell"/>
</dbReference>
<dbReference type="Pfam" id="PF07002">
    <property type="entry name" value="Copine"/>
    <property type="match status" value="1"/>
</dbReference>
<evidence type="ECO:0000256" key="8">
    <source>
        <dbReference type="ARBA" id="ARBA00022837"/>
    </source>
</evidence>
<protein>
    <submittedName>
        <fullName evidence="12">Copine</fullName>
    </submittedName>
</protein>
<evidence type="ECO:0000256" key="3">
    <source>
        <dbReference type="ARBA" id="ARBA00004496"/>
    </source>
</evidence>
<feature type="domain" description="C2" evidence="11">
    <location>
        <begin position="1"/>
        <end position="113"/>
    </location>
</feature>
<feature type="domain" description="C2" evidence="11">
    <location>
        <begin position="119"/>
        <end position="247"/>
    </location>
</feature>
<dbReference type="PROSITE" id="PS50004">
    <property type="entry name" value="C2"/>
    <property type="match status" value="2"/>
</dbReference>
<evidence type="ECO:0000256" key="9">
    <source>
        <dbReference type="ARBA" id="ARBA00023136"/>
    </source>
</evidence>
<evidence type="ECO:0000256" key="1">
    <source>
        <dbReference type="ARBA" id="ARBA00004123"/>
    </source>
</evidence>
<keyword evidence="13" id="KW-1185">Reference proteome</keyword>
<dbReference type="InterPro" id="IPR035892">
    <property type="entry name" value="C2_domain_sf"/>
</dbReference>
<dbReference type="CDD" id="cd04047">
    <property type="entry name" value="C2B_Copine"/>
    <property type="match status" value="1"/>
</dbReference>
<sequence length="532" mass="61796">MIYSKDSLTNKVVLSVYCENLITKDLFGKGDPMVVVYENGQEIGRSESYKNEPNPVFMKRFELIYNIEQVQKIAISVYDIDYVSQELSERNFISSITFPLSELFSQPTLTITKDLENSKKNKSQGKCTIIGWFVKNEKQCFNTKVIGTNLDKKDLFGKSDPYLIFYSKKADDSIWFPVYQTEILMKTLNPIWEPISIRIHKFVGGEMPNMIKIECYDWNKSGKRDFIGEGEFNVEELIQKDKFELSLIEPKKKEKKKNYQNSGVLTFTNSIITEEPTFETLFQEGHSISLYVTIDFSTANFKCSKKSSLHHFDKEKRITSPYQKAIRNCLSSVQNLIIDDPIYTYGYGAKTTKGNQDCFPLNGKENAGIQGIESILMEYETALNDEKNFKQISSPTILPCLDHVVEEVKKKSQQDTMKYNVLVMFVRGNYKKLDLIKLKIIEASKLPLSIIFVGIGNRFISTKDSTIDVFFPFYLLDYGYLRKPTKKQIPKRDIVNTVFYDSYHDLSSFEFFKKTFEKVPDQMVEFYRQFQK</sequence>
<comment type="caution">
    <text evidence="12">The sequence shown here is derived from an EMBL/GenBank/DDBJ whole genome shotgun (WGS) entry which is preliminary data.</text>
</comment>
<dbReference type="GO" id="GO:0005544">
    <property type="term" value="F:calcium-dependent phospholipid binding"/>
    <property type="evidence" value="ECO:0007669"/>
    <property type="project" value="InterPro"/>
</dbReference>
<evidence type="ECO:0000256" key="10">
    <source>
        <dbReference type="ARBA" id="ARBA00023242"/>
    </source>
</evidence>
<evidence type="ECO:0000259" key="11">
    <source>
        <dbReference type="PROSITE" id="PS50004"/>
    </source>
</evidence>
<evidence type="ECO:0000256" key="5">
    <source>
        <dbReference type="ARBA" id="ARBA00022490"/>
    </source>
</evidence>
<evidence type="ECO:0000313" key="13">
    <source>
        <dbReference type="Proteomes" id="UP001149090"/>
    </source>
</evidence>
<evidence type="ECO:0000256" key="2">
    <source>
        <dbReference type="ARBA" id="ARBA00004236"/>
    </source>
</evidence>
<dbReference type="EMBL" id="JAPDFW010000106">
    <property type="protein sequence ID" value="KAJ5069237.1"/>
    <property type="molecule type" value="Genomic_DNA"/>
</dbReference>
<dbReference type="SUPFAM" id="SSF49562">
    <property type="entry name" value="C2 domain (Calcium/lipid-binding domain, CaLB)"/>
    <property type="match status" value="2"/>
</dbReference>
<evidence type="ECO:0000256" key="7">
    <source>
        <dbReference type="ARBA" id="ARBA00022737"/>
    </source>
</evidence>
<dbReference type="Proteomes" id="UP001149090">
    <property type="component" value="Unassembled WGS sequence"/>
</dbReference>
<dbReference type="OMA" id="CPQMAAC"/>
<proteinExistence type="predicted"/>
<comment type="subcellular location">
    <subcellularLocation>
        <location evidence="2">Cell membrane</location>
    </subcellularLocation>
    <subcellularLocation>
        <location evidence="3">Cytoplasm</location>
    </subcellularLocation>
    <subcellularLocation>
        <location evidence="1">Nucleus</location>
    </subcellularLocation>
</comment>
<dbReference type="InterPro" id="IPR045052">
    <property type="entry name" value="Copine"/>
</dbReference>
<evidence type="ECO:0000313" key="12">
    <source>
        <dbReference type="EMBL" id="KAJ5069237.1"/>
    </source>
</evidence>
<keyword evidence="8" id="KW-0106">Calcium</keyword>
<accession>A0A9Q0R6M2</accession>
<organism evidence="12 13">
    <name type="scientific">Anaeramoeba ignava</name>
    <name type="common">Anaerobic marine amoeba</name>
    <dbReference type="NCBI Taxonomy" id="1746090"/>
    <lineage>
        <taxon>Eukaryota</taxon>
        <taxon>Metamonada</taxon>
        <taxon>Anaeramoebidae</taxon>
        <taxon>Anaeramoeba</taxon>
    </lineage>
</organism>
<dbReference type="GO" id="GO:0071277">
    <property type="term" value="P:cellular response to calcium ion"/>
    <property type="evidence" value="ECO:0007669"/>
    <property type="project" value="TreeGrafter"/>
</dbReference>
<dbReference type="PANTHER" id="PTHR10857">
    <property type="entry name" value="COPINE"/>
    <property type="match status" value="1"/>
</dbReference>
<keyword evidence="10" id="KW-0539">Nucleus</keyword>
<dbReference type="InterPro" id="IPR000008">
    <property type="entry name" value="C2_dom"/>
</dbReference>
<name>A0A9Q0R6M2_ANAIG</name>
<keyword evidence="9" id="KW-0472">Membrane</keyword>
<keyword evidence="4" id="KW-1003">Cell membrane</keyword>
<dbReference type="PANTHER" id="PTHR10857:SF106">
    <property type="entry name" value="C2 DOMAIN-CONTAINING PROTEIN"/>
    <property type="match status" value="1"/>
</dbReference>
<keyword evidence="5" id="KW-0963">Cytoplasm</keyword>
<dbReference type="OrthoDB" id="5855668at2759"/>
<reference evidence="12" key="1">
    <citation type="submission" date="2022-10" db="EMBL/GenBank/DDBJ databases">
        <title>Novel sulphate-reducing endosymbionts in the free-living metamonad Anaeramoeba.</title>
        <authorList>
            <person name="Jerlstrom-Hultqvist J."/>
            <person name="Cepicka I."/>
            <person name="Gallot-Lavallee L."/>
            <person name="Salas-Leiva D."/>
            <person name="Curtis B.A."/>
            <person name="Zahonova K."/>
            <person name="Pipaliya S."/>
            <person name="Dacks J."/>
            <person name="Roger A.J."/>
        </authorList>
    </citation>
    <scope>NUCLEOTIDE SEQUENCE</scope>
    <source>
        <strain evidence="12">BMAN</strain>
    </source>
</reference>